<dbReference type="AlphaFoldDB" id="A0AAJ5BD04"/>
<dbReference type="Proteomes" id="UP000183496">
    <property type="component" value="Unassembled WGS sequence"/>
</dbReference>
<proteinExistence type="predicted"/>
<dbReference type="EMBL" id="FOFY01000002">
    <property type="protein sequence ID" value="SEQ29133.1"/>
    <property type="molecule type" value="Genomic_DNA"/>
</dbReference>
<dbReference type="SUPFAM" id="SSF109604">
    <property type="entry name" value="HD-domain/PDEase-like"/>
    <property type="match status" value="1"/>
</dbReference>
<dbReference type="PIRSF" id="PIRSF035170">
    <property type="entry name" value="HD_phosphohydro"/>
    <property type="match status" value="1"/>
</dbReference>
<evidence type="ECO:0000313" key="1">
    <source>
        <dbReference type="EMBL" id="SEQ29133.1"/>
    </source>
</evidence>
<organism evidence="1 2">
    <name type="scientific">Myroides profundi</name>
    <dbReference type="NCBI Taxonomy" id="480520"/>
    <lineage>
        <taxon>Bacteria</taxon>
        <taxon>Pseudomonadati</taxon>
        <taxon>Bacteroidota</taxon>
        <taxon>Flavobacteriia</taxon>
        <taxon>Flavobacteriales</taxon>
        <taxon>Flavobacteriaceae</taxon>
        <taxon>Myroides</taxon>
    </lineage>
</organism>
<comment type="caution">
    <text evidence="1">The sequence shown here is derived from an EMBL/GenBank/DDBJ whole genome shotgun (WGS) entry which is preliminary data.</text>
</comment>
<dbReference type="Gene3D" id="1.10.3210.10">
    <property type="entry name" value="Hypothetical protein af1432"/>
    <property type="match status" value="1"/>
</dbReference>
<dbReference type="KEGG" id="mpw:MPR_1759"/>
<evidence type="ECO:0000313" key="2">
    <source>
        <dbReference type="Proteomes" id="UP000183496"/>
    </source>
</evidence>
<sequence length="208" mass="24496">MSTTLKQTYLSLLSKYSSNQILIQELWEEVESSYSSIERCYHTLIHLENILEQLIEVKDQINNWDAVLFTLFYHDIVYDALKGDNEERSANIALKQMSRVGIKEEICEIVTKQIIATKSHVLTEDRDTNYFLDADLSILGQSFDLYIAYFKEVRKEYSIYPDDVYNPGRLKVLKHIILMDKIFKTEYFYNKLEVQARANIIKELELLS</sequence>
<protein>
    <submittedName>
        <fullName evidence="1">Predicted metal-dependent phosphohydrolase, HD superfamily</fullName>
    </submittedName>
</protein>
<accession>A0AAJ5BD04</accession>
<name>A0AAJ5BD04_MYRPR</name>
<gene>
    <name evidence="1" type="ORF">SAMN04488089_102256</name>
</gene>
<dbReference type="RefSeq" id="WP_041891640.1">
    <property type="nucleotide sequence ID" value="NZ_CP010817.1"/>
</dbReference>
<dbReference type="InterPro" id="IPR009218">
    <property type="entry name" value="HD_phosphohydro"/>
</dbReference>
<dbReference type="PANTHER" id="PTHR21174">
    <property type="match status" value="1"/>
</dbReference>
<reference evidence="1 2" key="1">
    <citation type="submission" date="2016-10" db="EMBL/GenBank/DDBJ databases">
        <authorList>
            <person name="Varghese N."/>
            <person name="Submissions S."/>
        </authorList>
    </citation>
    <scope>NUCLEOTIDE SEQUENCE [LARGE SCALE GENOMIC DNA]</scope>
    <source>
        <strain evidence="2">DSM 19823 / KCTC 23066 / CCTCC M 208030 / D25</strain>
    </source>
</reference>
<dbReference type="PANTHER" id="PTHR21174:SF0">
    <property type="entry name" value="HD PHOSPHOHYDROLASE FAMILY PROTEIN-RELATED"/>
    <property type="match status" value="1"/>
</dbReference>
<keyword evidence="2" id="KW-1185">Reference proteome</keyword>